<keyword evidence="1" id="KW-1133">Transmembrane helix</keyword>
<evidence type="ECO:0000313" key="3">
    <source>
        <dbReference type="Proteomes" id="UP001519641"/>
    </source>
</evidence>
<organism evidence="2 3">
    <name type="scientific">Curtobacterium aurantiacum</name>
    <dbReference type="NCBI Taxonomy" id="3236919"/>
    <lineage>
        <taxon>Bacteria</taxon>
        <taxon>Bacillati</taxon>
        <taxon>Actinomycetota</taxon>
        <taxon>Actinomycetes</taxon>
        <taxon>Micrococcales</taxon>
        <taxon>Microbacteriaceae</taxon>
        <taxon>Curtobacterium</taxon>
    </lineage>
</organism>
<dbReference type="EMBL" id="JAHEWS010000005">
    <property type="protein sequence ID" value="MBT1587076.1"/>
    <property type="molecule type" value="Genomic_DNA"/>
</dbReference>
<comment type="caution">
    <text evidence="2">The sequence shown here is derived from an EMBL/GenBank/DDBJ whole genome shotgun (WGS) entry which is preliminary data.</text>
</comment>
<accession>A0ABS5VDR8</accession>
<keyword evidence="3" id="KW-1185">Reference proteome</keyword>
<proteinExistence type="predicted"/>
<feature type="transmembrane region" description="Helical" evidence="1">
    <location>
        <begin position="71"/>
        <end position="91"/>
    </location>
</feature>
<dbReference type="Proteomes" id="UP001519641">
    <property type="component" value="Unassembled WGS sequence"/>
</dbReference>
<gene>
    <name evidence="2" type="ORF">KK097_04530</name>
</gene>
<keyword evidence="1" id="KW-0812">Transmembrane</keyword>
<feature type="transmembrane region" description="Helical" evidence="1">
    <location>
        <begin position="30"/>
        <end position="51"/>
    </location>
</feature>
<name>A0ABS5VDR8_9MICO</name>
<evidence type="ECO:0000313" key="2">
    <source>
        <dbReference type="EMBL" id="MBT1587076.1"/>
    </source>
</evidence>
<reference evidence="2 3" key="1">
    <citation type="submission" date="2021-05" db="EMBL/GenBank/DDBJ databases">
        <title>Whole genome sequence of Curtobacterium flaccumfaciens pv. flaccumfaciens strain CFBP 8819.</title>
        <authorList>
            <person name="Osdaghi E."/>
            <person name="Taghouti G."/>
            <person name="Portier P."/>
            <person name="Fazliarab A."/>
            <person name="Taghavi S.M."/>
            <person name="Briand M."/>
            <person name="Le-Saux M."/>
            <person name="Jacques M.-A."/>
        </authorList>
    </citation>
    <scope>NUCLEOTIDE SEQUENCE [LARGE SCALE GENOMIC DNA]</scope>
    <source>
        <strain evidence="2 3">CFBP 8819</strain>
    </source>
</reference>
<evidence type="ECO:0000256" key="1">
    <source>
        <dbReference type="SAM" id="Phobius"/>
    </source>
</evidence>
<keyword evidence="1" id="KW-0472">Membrane</keyword>
<evidence type="ECO:0008006" key="4">
    <source>
        <dbReference type="Google" id="ProtNLM"/>
    </source>
</evidence>
<sequence length="92" mass="9682">MSTSQGLPEQANSTADVRGIIAKRDLVVDLIRTACVVLVVVVHVTMVGVAADDQGVRVTSPLQELPWYVAATWVGQVMPLFFVVGGFASAVG</sequence>
<protein>
    <recommendedName>
        <fullName evidence="4">Acyltransferase 3 domain-containing protein</fullName>
    </recommendedName>
</protein>
<dbReference type="RefSeq" id="WP_214543850.1">
    <property type="nucleotide sequence ID" value="NZ_JAHEWS010000005.1"/>
</dbReference>